<evidence type="ECO:0000313" key="1">
    <source>
        <dbReference type="EMBL" id="KAI0061968.1"/>
    </source>
</evidence>
<reference evidence="1" key="2">
    <citation type="journal article" date="2022" name="New Phytol.">
        <title>Evolutionary transition to the ectomycorrhizal habit in the genomes of a hyperdiverse lineage of mushroom-forming fungi.</title>
        <authorList>
            <person name="Looney B."/>
            <person name="Miyauchi S."/>
            <person name="Morin E."/>
            <person name="Drula E."/>
            <person name="Courty P.E."/>
            <person name="Kohler A."/>
            <person name="Kuo A."/>
            <person name="LaButti K."/>
            <person name="Pangilinan J."/>
            <person name="Lipzen A."/>
            <person name="Riley R."/>
            <person name="Andreopoulos W."/>
            <person name="He G."/>
            <person name="Johnson J."/>
            <person name="Nolan M."/>
            <person name="Tritt A."/>
            <person name="Barry K.W."/>
            <person name="Grigoriev I.V."/>
            <person name="Nagy L.G."/>
            <person name="Hibbett D."/>
            <person name="Henrissat B."/>
            <person name="Matheny P.B."/>
            <person name="Labbe J."/>
            <person name="Martin F.M."/>
        </authorList>
    </citation>
    <scope>NUCLEOTIDE SEQUENCE</scope>
    <source>
        <strain evidence="1">HHB10654</strain>
    </source>
</reference>
<proteinExistence type="predicted"/>
<sequence length="414" mass="47134">MHTSKLAKKRLIPKVRKPLPQPEGPSSDPPENTPILPYDLYIIILETVYRLSQSREVDYNTLFAASLVCRSWRLIAQRLYFRRLGGPITTSSATPFIRMTLKNPILGSYILSLTVTFQAMAHDTFIAVLRRCPSLVKLTVSSNHMRDFSADELARIDSLNLQVVVLDCKFVCSAVLQLASLWPTLRYFHHGTDVFLGKPRYNLRGKTAPFALESFQWDERISADRASYLSWLLPAGPAARLRAIHLGTYYDRDYDFLIPYAQTIRSFTGPSFPPERLLMLMPRLEELVVGELPRTSHEMPSTLRHVAFHPVRCPNQHSYNHFRHLLSAHRSIELVSVTLDSDAQLLSSVEEICREHGVELITFKDPWSFPVCTTDGLVSRQNRLNHFVSVLNTLIGWVRTCITTSYGLHVDSGV</sequence>
<evidence type="ECO:0000313" key="2">
    <source>
        <dbReference type="Proteomes" id="UP000814140"/>
    </source>
</evidence>
<protein>
    <submittedName>
        <fullName evidence="1">Uncharacterized protein</fullName>
    </submittedName>
</protein>
<comment type="caution">
    <text evidence="1">The sequence shown here is derived from an EMBL/GenBank/DDBJ whole genome shotgun (WGS) entry which is preliminary data.</text>
</comment>
<name>A0ACB8T0F5_9AGAM</name>
<keyword evidence="2" id="KW-1185">Reference proteome</keyword>
<dbReference type="Proteomes" id="UP000814140">
    <property type="component" value="Unassembled WGS sequence"/>
</dbReference>
<accession>A0ACB8T0F5</accession>
<gene>
    <name evidence="1" type="ORF">BV25DRAFT_722849</name>
</gene>
<dbReference type="EMBL" id="MU277210">
    <property type="protein sequence ID" value="KAI0061968.1"/>
    <property type="molecule type" value="Genomic_DNA"/>
</dbReference>
<reference evidence="1" key="1">
    <citation type="submission" date="2021-03" db="EMBL/GenBank/DDBJ databases">
        <authorList>
            <consortium name="DOE Joint Genome Institute"/>
            <person name="Ahrendt S."/>
            <person name="Looney B.P."/>
            <person name="Miyauchi S."/>
            <person name="Morin E."/>
            <person name="Drula E."/>
            <person name="Courty P.E."/>
            <person name="Chicoki N."/>
            <person name="Fauchery L."/>
            <person name="Kohler A."/>
            <person name="Kuo A."/>
            <person name="Labutti K."/>
            <person name="Pangilinan J."/>
            <person name="Lipzen A."/>
            <person name="Riley R."/>
            <person name="Andreopoulos W."/>
            <person name="He G."/>
            <person name="Johnson J."/>
            <person name="Barry K.W."/>
            <person name="Grigoriev I.V."/>
            <person name="Nagy L."/>
            <person name="Hibbett D."/>
            <person name="Henrissat B."/>
            <person name="Matheny P.B."/>
            <person name="Labbe J."/>
            <person name="Martin F."/>
        </authorList>
    </citation>
    <scope>NUCLEOTIDE SEQUENCE</scope>
    <source>
        <strain evidence="1">HHB10654</strain>
    </source>
</reference>
<organism evidence="1 2">
    <name type="scientific">Artomyces pyxidatus</name>
    <dbReference type="NCBI Taxonomy" id="48021"/>
    <lineage>
        <taxon>Eukaryota</taxon>
        <taxon>Fungi</taxon>
        <taxon>Dikarya</taxon>
        <taxon>Basidiomycota</taxon>
        <taxon>Agaricomycotina</taxon>
        <taxon>Agaricomycetes</taxon>
        <taxon>Russulales</taxon>
        <taxon>Auriscalpiaceae</taxon>
        <taxon>Artomyces</taxon>
    </lineage>
</organism>